<dbReference type="PANTHER" id="PTHR22576:SF37">
    <property type="entry name" value="MUCOSA-ASSOCIATED LYMPHOID TISSUE LYMPHOMA TRANSLOCATION PROTEIN 1"/>
    <property type="match status" value="1"/>
</dbReference>
<evidence type="ECO:0000259" key="1">
    <source>
        <dbReference type="Pfam" id="PF00656"/>
    </source>
</evidence>
<feature type="domain" description="Peptidase C14 caspase" evidence="1">
    <location>
        <begin position="1"/>
        <end position="182"/>
    </location>
</feature>
<dbReference type="Proteomes" id="UP000630805">
    <property type="component" value="Unassembled WGS sequence"/>
</dbReference>
<gene>
    <name evidence="2" type="ORF">HW561_09545</name>
</gene>
<dbReference type="InterPro" id="IPR029030">
    <property type="entry name" value="Caspase-like_dom_sf"/>
</dbReference>
<evidence type="ECO:0000313" key="2">
    <source>
        <dbReference type="EMBL" id="NVO56030.1"/>
    </source>
</evidence>
<evidence type="ECO:0000313" key="3">
    <source>
        <dbReference type="Proteomes" id="UP000630805"/>
    </source>
</evidence>
<dbReference type="EMBL" id="JABXWT010000003">
    <property type="protein sequence ID" value="NVO56030.1"/>
    <property type="molecule type" value="Genomic_DNA"/>
</dbReference>
<reference evidence="2 3" key="1">
    <citation type="submission" date="2020-06" db="EMBL/GenBank/DDBJ databases">
        <authorList>
            <person name="Cao W.R."/>
        </authorList>
    </citation>
    <scope>NUCLEOTIDE SEQUENCE [LARGE SCALE GENOMIC DNA]</scope>
    <source>
        <strain evidence="2 3">B1Z28</strain>
    </source>
</reference>
<sequence length="315" mass="33788">MRKALVVGINDYPNAPLDGCVNDANAMATTLEYNGGGSRNFAVEALLSPGNEVTRATLRGAIEKLFSGSPDMALLYFSGHGFIKSDGGYLVTTDAQQYSEGLSMNDVLQIANASSARNKVIILDCCHAGALAKPNLAGLSMTTLSEGLTVLTASADDETALEIDGAGVFTSLLVDALQGGAADIRGNITPGSLYAYVDEALGAWDQRPIFKTNVSSFAVLRTIGPKVPLDTLRKLTEYFETPDTHHDLDPSYEFTEDSANPDNVAILKNMQKFMAVGLVLPVDTEHLYFAAMESKACRLTALGYQYWRLVAEKNL</sequence>
<organism evidence="2 3">
    <name type="scientific">Ruegeria haliotis</name>
    <dbReference type="NCBI Taxonomy" id="2747601"/>
    <lineage>
        <taxon>Bacteria</taxon>
        <taxon>Pseudomonadati</taxon>
        <taxon>Pseudomonadota</taxon>
        <taxon>Alphaproteobacteria</taxon>
        <taxon>Rhodobacterales</taxon>
        <taxon>Roseobacteraceae</taxon>
        <taxon>Ruegeria</taxon>
    </lineage>
</organism>
<dbReference type="SUPFAM" id="SSF52129">
    <property type="entry name" value="Caspase-like"/>
    <property type="match status" value="1"/>
</dbReference>
<dbReference type="InterPro" id="IPR011600">
    <property type="entry name" value="Pept_C14_caspase"/>
</dbReference>
<dbReference type="InterPro" id="IPR052039">
    <property type="entry name" value="Caspase-related_regulators"/>
</dbReference>
<keyword evidence="3" id="KW-1185">Reference proteome</keyword>
<name>A0ABX2PQJ8_9RHOB</name>
<dbReference type="PANTHER" id="PTHR22576">
    <property type="entry name" value="MUCOSA ASSOCIATED LYMPHOID TISSUE LYMPHOMA TRANSLOCATION PROTEIN 1/PARACASPASE"/>
    <property type="match status" value="1"/>
</dbReference>
<comment type="caution">
    <text evidence="2">The sequence shown here is derived from an EMBL/GenBank/DDBJ whole genome shotgun (WGS) entry which is preliminary data.</text>
</comment>
<protein>
    <submittedName>
        <fullName evidence="2">Caspase family protein</fullName>
    </submittedName>
</protein>
<dbReference type="Pfam" id="PF00656">
    <property type="entry name" value="Peptidase_C14"/>
    <property type="match status" value="1"/>
</dbReference>
<dbReference type="RefSeq" id="WP_176864069.1">
    <property type="nucleotide sequence ID" value="NZ_JABXWT010000003.1"/>
</dbReference>
<accession>A0ABX2PQJ8</accession>
<proteinExistence type="predicted"/>
<dbReference type="Gene3D" id="3.40.50.1460">
    <property type="match status" value="1"/>
</dbReference>